<dbReference type="SMART" id="SM00320">
    <property type="entry name" value="WD40"/>
    <property type="match status" value="4"/>
</dbReference>
<proteinExistence type="predicted"/>
<dbReference type="AlphaFoldDB" id="A0A7S3QV50"/>
<protein>
    <submittedName>
        <fullName evidence="3">Uncharacterized protein</fullName>
    </submittedName>
</protein>
<dbReference type="PROSITE" id="PS50082">
    <property type="entry name" value="WD_REPEATS_2"/>
    <property type="match status" value="1"/>
</dbReference>
<feature type="region of interest" description="Disordered" evidence="2">
    <location>
        <begin position="187"/>
        <end position="215"/>
    </location>
</feature>
<dbReference type="PANTHER" id="PTHR44525:SF1">
    <property type="entry name" value="WD REPEAT-CONTAINING PROTEIN 27"/>
    <property type="match status" value="1"/>
</dbReference>
<dbReference type="EMBL" id="HBIP01015426">
    <property type="protein sequence ID" value="CAE0493893.1"/>
    <property type="molecule type" value="Transcribed_RNA"/>
</dbReference>
<feature type="compositionally biased region" description="Polar residues" evidence="2">
    <location>
        <begin position="188"/>
        <end position="200"/>
    </location>
</feature>
<dbReference type="InterPro" id="IPR001680">
    <property type="entry name" value="WD40_rpt"/>
</dbReference>
<dbReference type="InterPro" id="IPR015943">
    <property type="entry name" value="WD40/YVTN_repeat-like_dom_sf"/>
</dbReference>
<sequence>MFSIADCIHLCAGSNAVSKQPIVFHRQIKSSGYGFVQPPVKLGRPPPPPVKLPARPIPTSNVTRHLLQARSYPMKCDPPLIPQERNCLPNQATAHHGAITRLRYSSDASRLLTVSTDKTARVMPLPLSKFQGEGTDLLGHNAGLLAGDWSMDGTLVLTSSADRSARLWNAGCAHPLMHLSHSLHSPSFDANPNSSSSNGTPAATPSRPPFSPSAASNSPFLHEVTGARFYYQDQFVLLSCGNRLNLYRYKLADGDMNDDIARFKASSKYRLAACHHTSAQTINDFTASNSFLSPIALLAGSNRCIEVVDCSTMQAVGSMPDAHARPVHTIVQSANASLYTSHPREASELFATMACDGALKLWDLRVCRCVRTFGGHQNSQITVGAAFSPCFRFLACGSEDQAAYLYDIRQGTVLSRLGRHGSAVTDVSVLTSSTVCKRGKKRKDCATHEGGGMALQSQM</sequence>
<name>A0A7S3QV50_DUNTE</name>
<evidence type="ECO:0000313" key="3">
    <source>
        <dbReference type="EMBL" id="CAE0493893.1"/>
    </source>
</evidence>
<dbReference type="InterPro" id="IPR042411">
    <property type="entry name" value="WDR27"/>
</dbReference>
<dbReference type="SUPFAM" id="SSF50978">
    <property type="entry name" value="WD40 repeat-like"/>
    <property type="match status" value="1"/>
</dbReference>
<dbReference type="Gene3D" id="2.130.10.10">
    <property type="entry name" value="YVTN repeat-like/Quinoprotein amine dehydrogenase"/>
    <property type="match status" value="2"/>
</dbReference>
<evidence type="ECO:0000256" key="1">
    <source>
        <dbReference type="PROSITE-ProRule" id="PRU00221"/>
    </source>
</evidence>
<gene>
    <name evidence="3" type="ORF">DTER00134_LOCUS8966</name>
</gene>
<dbReference type="PROSITE" id="PS50294">
    <property type="entry name" value="WD_REPEATS_REGION"/>
    <property type="match status" value="1"/>
</dbReference>
<organism evidence="3">
    <name type="scientific">Dunaliella tertiolecta</name>
    <name type="common">Green alga</name>
    <dbReference type="NCBI Taxonomy" id="3047"/>
    <lineage>
        <taxon>Eukaryota</taxon>
        <taxon>Viridiplantae</taxon>
        <taxon>Chlorophyta</taxon>
        <taxon>core chlorophytes</taxon>
        <taxon>Chlorophyceae</taxon>
        <taxon>CS clade</taxon>
        <taxon>Chlamydomonadales</taxon>
        <taxon>Dunaliellaceae</taxon>
        <taxon>Dunaliella</taxon>
    </lineage>
</organism>
<dbReference type="InterPro" id="IPR036322">
    <property type="entry name" value="WD40_repeat_dom_sf"/>
</dbReference>
<reference evidence="3" key="1">
    <citation type="submission" date="2021-01" db="EMBL/GenBank/DDBJ databases">
        <authorList>
            <person name="Corre E."/>
            <person name="Pelletier E."/>
            <person name="Niang G."/>
            <person name="Scheremetjew M."/>
            <person name="Finn R."/>
            <person name="Kale V."/>
            <person name="Holt S."/>
            <person name="Cochrane G."/>
            <person name="Meng A."/>
            <person name="Brown T."/>
            <person name="Cohen L."/>
        </authorList>
    </citation>
    <scope>NUCLEOTIDE SEQUENCE</scope>
    <source>
        <strain evidence="3">CCMP1320</strain>
    </source>
</reference>
<accession>A0A7S3QV50</accession>
<keyword evidence="1" id="KW-0853">WD repeat</keyword>
<feature type="repeat" description="WD" evidence="1">
    <location>
        <begin position="137"/>
        <end position="169"/>
    </location>
</feature>
<evidence type="ECO:0000256" key="2">
    <source>
        <dbReference type="SAM" id="MobiDB-lite"/>
    </source>
</evidence>
<dbReference type="PANTHER" id="PTHR44525">
    <property type="entry name" value="WD REPEAT-CONTAINING PROTEIN 27"/>
    <property type="match status" value="1"/>
</dbReference>
<dbReference type="Pfam" id="PF00400">
    <property type="entry name" value="WD40"/>
    <property type="match status" value="3"/>
</dbReference>